<keyword evidence="2" id="KW-1185">Reference proteome</keyword>
<protein>
    <submittedName>
        <fullName evidence="1">Uncharacterized protein</fullName>
    </submittedName>
</protein>
<proteinExistence type="predicted"/>
<organism evidence="1 2">
    <name type="scientific">Aspergillus homomorphus (strain CBS 101889)</name>
    <dbReference type="NCBI Taxonomy" id="1450537"/>
    <lineage>
        <taxon>Eukaryota</taxon>
        <taxon>Fungi</taxon>
        <taxon>Dikarya</taxon>
        <taxon>Ascomycota</taxon>
        <taxon>Pezizomycotina</taxon>
        <taxon>Eurotiomycetes</taxon>
        <taxon>Eurotiomycetidae</taxon>
        <taxon>Eurotiales</taxon>
        <taxon>Aspergillaceae</taxon>
        <taxon>Aspergillus</taxon>
        <taxon>Aspergillus subgen. Circumdati</taxon>
    </lineage>
</organism>
<dbReference type="GeneID" id="37194349"/>
<name>A0A395I8T7_ASPHC</name>
<dbReference type="EMBL" id="KZ824269">
    <property type="protein sequence ID" value="RAL16416.1"/>
    <property type="molecule type" value="Genomic_DNA"/>
</dbReference>
<evidence type="ECO:0000313" key="1">
    <source>
        <dbReference type="EMBL" id="RAL16416.1"/>
    </source>
</evidence>
<sequence length="129" mass="14211">MFSVFRNRRIPLGVLELCLVCDGKSSSCHVLGGRMSNSIAPDMLLDFRVPSFPNSPSQSERKREHTETRTCVQLPCQVVSEVGVAHSALVSPVCSRILQRGEPWPSNIPTISLHPLSLSISSAAERVKW</sequence>
<dbReference type="Proteomes" id="UP000248961">
    <property type="component" value="Unassembled WGS sequence"/>
</dbReference>
<dbReference type="RefSeq" id="XP_025555570.1">
    <property type="nucleotide sequence ID" value="XM_025690060.1"/>
</dbReference>
<evidence type="ECO:0000313" key="2">
    <source>
        <dbReference type="Proteomes" id="UP000248961"/>
    </source>
</evidence>
<accession>A0A395I8T7</accession>
<dbReference type="AlphaFoldDB" id="A0A395I8T7"/>
<reference evidence="1 2" key="1">
    <citation type="submission" date="2018-02" db="EMBL/GenBank/DDBJ databases">
        <title>The genomes of Aspergillus section Nigri reveals drivers in fungal speciation.</title>
        <authorList>
            <consortium name="DOE Joint Genome Institute"/>
            <person name="Vesth T.C."/>
            <person name="Nybo J."/>
            <person name="Theobald S."/>
            <person name="Brandl J."/>
            <person name="Frisvad J.C."/>
            <person name="Nielsen K.F."/>
            <person name="Lyhne E.K."/>
            <person name="Kogle M.E."/>
            <person name="Kuo A."/>
            <person name="Riley R."/>
            <person name="Clum A."/>
            <person name="Nolan M."/>
            <person name="Lipzen A."/>
            <person name="Salamov A."/>
            <person name="Henrissat B."/>
            <person name="Wiebenga A."/>
            <person name="De vries R.P."/>
            <person name="Grigoriev I.V."/>
            <person name="Mortensen U.H."/>
            <person name="Andersen M.R."/>
            <person name="Baker S.E."/>
        </authorList>
    </citation>
    <scope>NUCLEOTIDE SEQUENCE [LARGE SCALE GENOMIC DNA]</scope>
    <source>
        <strain evidence="1 2">CBS 101889</strain>
    </source>
</reference>
<gene>
    <name evidence="1" type="ORF">BO97DRAFT_133661</name>
</gene>
<dbReference type="VEuPathDB" id="FungiDB:BO97DRAFT_133661"/>